<keyword evidence="2" id="KW-0238">DNA-binding</keyword>
<protein>
    <submittedName>
        <fullName evidence="5">FadR family transcriptional regulator</fullName>
    </submittedName>
</protein>
<dbReference type="CDD" id="cd07377">
    <property type="entry name" value="WHTH_GntR"/>
    <property type="match status" value="1"/>
</dbReference>
<evidence type="ECO:0000256" key="3">
    <source>
        <dbReference type="ARBA" id="ARBA00023163"/>
    </source>
</evidence>
<dbReference type="Gene3D" id="1.20.120.530">
    <property type="entry name" value="GntR ligand-binding domain-like"/>
    <property type="match status" value="1"/>
</dbReference>
<dbReference type="SMART" id="SM00895">
    <property type="entry name" value="FCD"/>
    <property type="match status" value="1"/>
</dbReference>
<dbReference type="PANTHER" id="PTHR43537">
    <property type="entry name" value="TRANSCRIPTIONAL REGULATOR, GNTR FAMILY"/>
    <property type="match status" value="1"/>
</dbReference>
<dbReference type="KEGG" id="nsm:JO391_16520"/>
<feature type="domain" description="HTH gntR-type" evidence="4">
    <location>
        <begin position="14"/>
        <end position="82"/>
    </location>
</feature>
<proteinExistence type="predicted"/>
<dbReference type="Gene3D" id="1.10.10.10">
    <property type="entry name" value="Winged helix-like DNA-binding domain superfamily/Winged helix DNA-binding domain"/>
    <property type="match status" value="1"/>
</dbReference>
<dbReference type="PANTHER" id="PTHR43537:SF5">
    <property type="entry name" value="UXU OPERON TRANSCRIPTIONAL REGULATOR"/>
    <property type="match status" value="1"/>
</dbReference>
<dbReference type="Pfam" id="PF00392">
    <property type="entry name" value="GntR"/>
    <property type="match status" value="1"/>
</dbReference>
<gene>
    <name evidence="5" type="ORF">JO391_16520</name>
</gene>
<dbReference type="GO" id="GO:0003677">
    <property type="term" value="F:DNA binding"/>
    <property type="evidence" value="ECO:0007669"/>
    <property type="project" value="UniProtKB-KW"/>
</dbReference>
<organism evidence="5 6">
    <name type="scientific">Neotabrizicola shimadae</name>
    <dbReference type="NCBI Taxonomy" id="2807096"/>
    <lineage>
        <taxon>Bacteria</taxon>
        <taxon>Pseudomonadati</taxon>
        <taxon>Pseudomonadota</taxon>
        <taxon>Alphaproteobacteria</taxon>
        <taxon>Rhodobacterales</taxon>
        <taxon>Paracoccaceae</taxon>
        <taxon>Neotabrizicola</taxon>
    </lineage>
</organism>
<dbReference type="Pfam" id="PF07729">
    <property type="entry name" value="FCD"/>
    <property type="match status" value="1"/>
</dbReference>
<keyword evidence="6" id="KW-1185">Reference proteome</keyword>
<reference evidence="5" key="1">
    <citation type="submission" date="2021-02" db="EMBL/GenBank/DDBJ databases">
        <title>Rhodobacter shimadae sp. nov., an aerobic anoxygenic phototrophic bacterium isolated from a hot spring.</title>
        <authorList>
            <person name="Muramatsu S."/>
            <person name="Haruta S."/>
            <person name="Hirose S."/>
            <person name="Hanada S."/>
        </authorList>
    </citation>
    <scope>NUCLEOTIDE SEQUENCE</scope>
    <source>
        <strain evidence="5">N10</strain>
    </source>
</reference>
<dbReference type="InterPro" id="IPR008920">
    <property type="entry name" value="TF_FadR/GntR_C"/>
</dbReference>
<evidence type="ECO:0000256" key="2">
    <source>
        <dbReference type="ARBA" id="ARBA00023125"/>
    </source>
</evidence>
<dbReference type="SUPFAM" id="SSF46785">
    <property type="entry name" value="Winged helix' DNA-binding domain"/>
    <property type="match status" value="1"/>
</dbReference>
<evidence type="ECO:0000313" key="5">
    <source>
        <dbReference type="EMBL" id="QYZ72011.1"/>
    </source>
</evidence>
<dbReference type="PROSITE" id="PS50949">
    <property type="entry name" value="HTH_GNTR"/>
    <property type="match status" value="1"/>
</dbReference>
<accession>A0A8G1EEZ4</accession>
<evidence type="ECO:0000259" key="4">
    <source>
        <dbReference type="PROSITE" id="PS50949"/>
    </source>
</evidence>
<dbReference type="InterPro" id="IPR000524">
    <property type="entry name" value="Tscrpt_reg_HTH_GntR"/>
</dbReference>
<keyword evidence="1" id="KW-0805">Transcription regulation</keyword>
<dbReference type="EMBL" id="CP069370">
    <property type="protein sequence ID" value="QYZ72011.1"/>
    <property type="molecule type" value="Genomic_DNA"/>
</dbReference>
<dbReference type="GO" id="GO:0003700">
    <property type="term" value="F:DNA-binding transcription factor activity"/>
    <property type="evidence" value="ECO:0007669"/>
    <property type="project" value="InterPro"/>
</dbReference>
<dbReference type="PRINTS" id="PR00035">
    <property type="entry name" value="HTHGNTR"/>
</dbReference>
<dbReference type="InterPro" id="IPR036390">
    <property type="entry name" value="WH_DNA-bd_sf"/>
</dbReference>
<dbReference type="InterPro" id="IPR011711">
    <property type="entry name" value="GntR_C"/>
</dbReference>
<dbReference type="SUPFAM" id="SSF48008">
    <property type="entry name" value="GntR ligand-binding domain-like"/>
    <property type="match status" value="1"/>
</dbReference>
<sequence>MRLTDRPAEPAKETKRPRDVAQLLAALVEEEGLGIGDRLPPEVELARRLGIGRSTVREALRQWESLGIITRNKGGGTRIVAEVSTRSLHLPLTVQIEADSLSRMLAVRRPLEIEAVRIATRVADEAARRKIMLRMLELMEVYEAGEDWRPADRLFHAAIHDATGNPLFAKVIHQIHRAFHDLYDAPFDQPQLGASTIPAHRPLAEAIAAGDEDRAVAIISGILSDVDEAAIQIARGLHAG</sequence>
<keyword evidence="3" id="KW-0804">Transcription</keyword>
<evidence type="ECO:0000313" key="6">
    <source>
        <dbReference type="Proteomes" id="UP000826300"/>
    </source>
</evidence>
<dbReference type="InterPro" id="IPR036388">
    <property type="entry name" value="WH-like_DNA-bd_sf"/>
</dbReference>
<dbReference type="AlphaFoldDB" id="A0A8G1EEZ4"/>
<dbReference type="Proteomes" id="UP000826300">
    <property type="component" value="Chromosome"/>
</dbReference>
<name>A0A8G1EEZ4_9RHOB</name>
<evidence type="ECO:0000256" key="1">
    <source>
        <dbReference type="ARBA" id="ARBA00023015"/>
    </source>
</evidence>
<dbReference type="SMART" id="SM00345">
    <property type="entry name" value="HTH_GNTR"/>
    <property type="match status" value="1"/>
</dbReference>